<name>A0A9D1M1P0_9FIRM</name>
<reference evidence="1" key="1">
    <citation type="submission" date="2020-10" db="EMBL/GenBank/DDBJ databases">
        <authorList>
            <person name="Gilroy R."/>
        </authorList>
    </citation>
    <scope>NUCLEOTIDE SEQUENCE</scope>
    <source>
        <strain evidence="1">CHK195-15760</strain>
    </source>
</reference>
<organism evidence="1 2">
    <name type="scientific">Candidatus Merdicola faecigallinarum</name>
    <dbReference type="NCBI Taxonomy" id="2840862"/>
    <lineage>
        <taxon>Bacteria</taxon>
        <taxon>Bacillati</taxon>
        <taxon>Bacillota</taxon>
        <taxon>Clostridia</taxon>
        <taxon>Candidatus Merdicola</taxon>
    </lineage>
</organism>
<comment type="caution">
    <text evidence="1">The sequence shown here is derived from an EMBL/GenBank/DDBJ whole genome shotgun (WGS) entry which is preliminary data.</text>
</comment>
<protein>
    <submittedName>
        <fullName evidence="1">Uncharacterized protein</fullName>
    </submittedName>
</protein>
<sequence length="208" mass="23689">MKLKLKKSKITDWWVAKEGHKMAFVNIVSGDPLDKDLLVVGYLDKSQEELATSTNQVILVCKDGVVTAQGTFYPFEEAHELYLQFLINANKENTVIAQSWEIKQEVPKMMLVADIICGSEIKEDITFDFIPDEKTYVMLHGYSEKLSSNVVLTTFARRNVCIILNIPKTVTDDIYSSSFALEEESDDRLQAVRKLFEQNVKGPYILVK</sequence>
<evidence type="ECO:0000313" key="1">
    <source>
        <dbReference type="EMBL" id="HIU52034.1"/>
    </source>
</evidence>
<proteinExistence type="predicted"/>
<gene>
    <name evidence="1" type="ORF">IAB70_05410</name>
</gene>
<evidence type="ECO:0000313" key="2">
    <source>
        <dbReference type="Proteomes" id="UP000824093"/>
    </source>
</evidence>
<accession>A0A9D1M1P0</accession>
<dbReference type="AlphaFoldDB" id="A0A9D1M1P0"/>
<dbReference type="Proteomes" id="UP000824093">
    <property type="component" value="Unassembled WGS sequence"/>
</dbReference>
<reference evidence="1" key="2">
    <citation type="journal article" date="2021" name="PeerJ">
        <title>Extensive microbial diversity within the chicken gut microbiome revealed by metagenomics and culture.</title>
        <authorList>
            <person name="Gilroy R."/>
            <person name="Ravi A."/>
            <person name="Getino M."/>
            <person name="Pursley I."/>
            <person name="Horton D.L."/>
            <person name="Alikhan N.F."/>
            <person name="Baker D."/>
            <person name="Gharbi K."/>
            <person name="Hall N."/>
            <person name="Watson M."/>
            <person name="Adriaenssens E.M."/>
            <person name="Foster-Nyarko E."/>
            <person name="Jarju S."/>
            <person name="Secka A."/>
            <person name="Antonio M."/>
            <person name="Oren A."/>
            <person name="Chaudhuri R.R."/>
            <person name="La Ragione R."/>
            <person name="Hildebrand F."/>
            <person name="Pallen M.J."/>
        </authorList>
    </citation>
    <scope>NUCLEOTIDE SEQUENCE</scope>
    <source>
        <strain evidence="1">CHK195-15760</strain>
    </source>
</reference>
<dbReference type="EMBL" id="DVNH01000041">
    <property type="protein sequence ID" value="HIU52034.1"/>
    <property type="molecule type" value="Genomic_DNA"/>
</dbReference>